<reference evidence="1" key="1">
    <citation type="submission" date="2014-12" db="EMBL/GenBank/DDBJ databases">
        <title>Insight into the proteome of Arion vulgaris.</title>
        <authorList>
            <person name="Aradska J."/>
            <person name="Bulat T."/>
            <person name="Smidak R."/>
            <person name="Sarate P."/>
            <person name="Gangsoo J."/>
            <person name="Sialana F."/>
            <person name="Bilban M."/>
            <person name="Lubec G."/>
        </authorList>
    </citation>
    <scope>NUCLEOTIDE SEQUENCE</scope>
    <source>
        <tissue evidence="1">Skin</tissue>
    </source>
</reference>
<dbReference type="PANTHER" id="PTHR14732">
    <property type="entry name" value="RNA POLYMERASE II SUBUNIT B1 CTD PHOSPHATASE RPAP2-RELATED"/>
    <property type="match status" value="1"/>
</dbReference>
<dbReference type="GO" id="GO:0043175">
    <property type="term" value="F:RNA polymerase core enzyme binding"/>
    <property type="evidence" value="ECO:0007669"/>
    <property type="project" value="InterPro"/>
</dbReference>
<sequence>EETLRYLNSASWSDNNDGVLSFSDPRIKRGYAELCQRLDKQQIDFENLVDDIDHKDHSLGDTGGASKSLPDYSALKKEADEFQLKVTEFITGRAPEPVIEKKEDEKIKDSVYIPTVDIYDQQQIRIKIVLDRLDKFIPDLLVALHLSIQDISSFVRELVYTFKLEKDNIVLKPSGWTLAAIFILKMLGKKNRKFSEAFAEESAKRHFTVLLKGIGHTLADLDVVMEDILSS</sequence>
<dbReference type="GO" id="GO:0005634">
    <property type="term" value="C:nucleus"/>
    <property type="evidence" value="ECO:0007669"/>
    <property type="project" value="TreeGrafter"/>
</dbReference>
<organism evidence="1">
    <name type="scientific">Arion vulgaris</name>
    <dbReference type="NCBI Taxonomy" id="1028688"/>
    <lineage>
        <taxon>Eukaryota</taxon>
        <taxon>Metazoa</taxon>
        <taxon>Spiralia</taxon>
        <taxon>Lophotrochozoa</taxon>
        <taxon>Mollusca</taxon>
        <taxon>Gastropoda</taxon>
        <taxon>Heterobranchia</taxon>
        <taxon>Euthyneura</taxon>
        <taxon>Panpulmonata</taxon>
        <taxon>Eupulmonata</taxon>
        <taxon>Stylommatophora</taxon>
        <taxon>Helicina</taxon>
        <taxon>Arionoidea</taxon>
        <taxon>Arionidae</taxon>
        <taxon>Arion</taxon>
    </lineage>
</organism>
<feature type="non-terminal residue" evidence="1">
    <location>
        <position position="1"/>
    </location>
</feature>
<dbReference type="GO" id="GO:0005737">
    <property type="term" value="C:cytoplasm"/>
    <property type="evidence" value="ECO:0007669"/>
    <property type="project" value="TreeGrafter"/>
</dbReference>
<dbReference type="AlphaFoldDB" id="A0A0B6ZBM1"/>
<name>A0A0B6ZBM1_9EUPU</name>
<dbReference type="PANTHER" id="PTHR14732:SF0">
    <property type="entry name" value="RNA POLYMERASE II SUBUNIT B1 CTD PHOSPHATASE RPAP2-RELATED"/>
    <property type="match status" value="1"/>
</dbReference>
<proteinExistence type="predicted"/>
<evidence type="ECO:0000313" key="1">
    <source>
        <dbReference type="EMBL" id="CEK65155.1"/>
    </source>
</evidence>
<dbReference type="EMBL" id="HACG01018290">
    <property type="protein sequence ID" value="CEK65155.1"/>
    <property type="molecule type" value="Transcribed_RNA"/>
</dbReference>
<evidence type="ECO:0008006" key="2">
    <source>
        <dbReference type="Google" id="ProtNLM"/>
    </source>
</evidence>
<protein>
    <recommendedName>
        <fullName evidence="2">RNA polymerase II subunit B1 CTD phosphatase RPAP2 homolog</fullName>
    </recommendedName>
</protein>
<dbReference type="GO" id="GO:0008420">
    <property type="term" value="F:RNA polymerase II CTD heptapeptide repeat phosphatase activity"/>
    <property type="evidence" value="ECO:0007669"/>
    <property type="project" value="InterPro"/>
</dbReference>
<accession>A0A0B6ZBM1</accession>
<gene>
    <name evidence="1" type="primary">ORF54103</name>
</gene>
<dbReference type="InterPro" id="IPR039693">
    <property type="entry name" value="Rtr1/RPAP2"/>
</dbReference>